<dbReference type="SUPFAM" id="SSF140990">
    <property type="entry name" value="FtsH protease domain-like"/>
    <property type="match status" value="1"/>
</dbReference>
<dbReference type="InterPro" id="IPR037219">
    <property type="entry name" value="Peptidase_M41-like"/>
</dbReference>
<name>E8UAJ6_DEIML</name>
<keyword evidence="2" id="KW-1185">Reference proteome</keyword>
<dbReference type="STRING" id="709986.Deima_2450"/>
<gene>
    <name evidence="1" type="ordered locus">Deima_2450</name>
</gene>
<dbReference type="Proteomes" id="UP000008635">
    <property type="component" value="Chromosome"/>
</dbReference>
<dbReference type="GO" id="GO:0004222">
    <property type="term" value="F:metalloendopeptidase activity"/>
    <property type="evidence" value="ECO:0007669"/>
    <property type="project" value="InterPro"/>
</dbReference>
<reference evidence="2" key="2">
    <citation type="submission" date="2011-01" db="EMBL/GenBank/DDBJ databases">
        <title>The complete genome of Deinococcus maricopensis DSM 21211.</title>
        <authorList>
            <consortium name="US DOE Joint Genome Institute (JGI-PGF)"/>
            <person name="Lucas S."/>
            <person name="Copeland A."/>
            <person name="Lapidus A."/>
            <person name="Goodwin L."/>
            <person name="Pitluck S."/>
            <person name="Kyrpides N."/>
            <person name="Mavromatis K."/>
            <person name="Pagani I."/>
            <person name="Ivanova N."/>
            <person name="Ovchinnikova G."/>
            <person name="Zeytun A."/>
            <person name="Detter J.C."/>
            <person name="Han C."/>
            <person name="Land M."/>
            <person name="Hauser L."/>
            <person name="Markowitz V."/>
            <person name="Cheng J.-F."/>
            <person name="Hugenholtz P."/>
            <person name="Woyke T."/>
            <person name="Wu D."/>
            <person name="Pukall R."/>
            <person name="Gehrich-Schroeter G."/>
            <person name="Brambilla E."/>
            <person name="Klenk H.-P."/>
            <person name="Eisen J.A."/>
        </authorList>
    </citation>
    <scope>NUCLEOTIDE SEQUENCE [LARGE SCALE GENOMIC DNA]</scope>
    <source>
        <strain evidence="2">DSM 21211 / LMG 22137 / NRRL B-23946 / LB-34</strain>
    </source>
</reference>
<protein>
    <submittedName>
        <fullName evidence="1">Uncharacterized protein</fullName>
    </submittedName>
</protein>
<dbReference type="GO" id="GO:0005524">
    <property type="term" value="F:ATP binding"/>
    <property type="evidence" value="ECO:0007669"/>
    <property type="project" value="InterPro"/>
</dbReference>
<accession>E8UAJ6</accession>
<dbReference type="HOGENOM" id="CLU_1560432_0_0_0"/>
<reference evidence="1 2" key="1">
    <citation type="journal article" date="2011" name="Stand. Genomic Sci.">
        <title>Complete genome sequence of Deinococcus maricopensis type strain (LB-34).</title>
        <authorList>
            <person name="Pukall R."/>
            <person name="Zeytun A."/>
            <person name="Lucas S."/>
            <person name="Lapidus A."/>
            <person name="Hammon N."/>
            <person name="Deshpande S."/>
            <person name="Nolan M."/>
            <person name="Cheng J.F."/>
            <person name="Pitluck S."/>
            <person name="Liolios K."/>
            <person name="Pagani I."/>
            <person name="Mikhailova N."/>
            <person name="Ivanova N."/>
            <person name="Mavromatis K."/>
            <person name="Pati A."/>
            <person name="Tapia R."/>
            <person name="Han C."/>
            <person name="Goodwin L."/>
            <person name="Chen A."/>
            <person name="Palaniappan K."/>
            <person name="Land M."/>
            <person name="Hauser L."/>
            <person name="Chang Y.J."/>
            <person name="Jeffries C.D."/>
            <person name="Brambilla E.M."/>
            <person name="Rohde M."/>
            <person name="Goker M."/>
            <person name="Detter J.C."/>
            <person name="Woyke T."/>
            <person name="Bristow J."/>
            <person name="Eisen J.A."/>
            <person name="Markowitz V."/>
            <person name="Hugenholtz P."/>
            <person name="Kyrpides N.C."/>
            <person name="Klenk H.P."/>
        </authorList>
    </citation>
    <scope>NUCLEOTIDE SEQUENCE [LARGE SCALE GENOMIC DNA]</scope>
    <source>
        <strain evidence="2">DSM 21211 / LMG 22137 / NRRL B-23946 / LB-34</strain>
    </source>
</reference>
<dbReference type="KEGG" id="dmr:Deima_2450"/>
<proteinExistence type="predicted"/>
<sequence>MDALLQTPLPSPTDEVSVRAHALAAEAVLALSLDRPAVRVSSVSVRGQGGVVYASRVLPEAARLNRALLEEDALVRVAGAAARELQGLTPGSLADAEDWLRRTLNADEAQEVSAYARVLLARARGVLRAQWTEVSVVALGLQAHGTLDAQEVRHRVQCARGIRGALLN</sequence>
<dbReference type="RefSeq" id="WP_013557590.1">
    <property type="nucleotide sequence ID" value="NC_014958.1"/>
</dbReference>
<evidence type="ECO:0000313" key="2">
    <source>
        <dbReference type="Proteomes" id="UP000008635"/>
    </source>
</evidence>
<dbReference type="GO" id="GO:0004176">
    <property type="term" value="F:ATP-dependent peptidase activity"/>
    <property type="evidence" value="ECO:0007669"/>
    <property type="project" value="InterPro"/>
</dbReference>
<evidence type="ECO:0000313" key="1">
    <source>
        <dbReference type="EMBL" id="ADV68085.1"/>
    </source>
</evidence>
<organism evidence="1 2">
    <name type="scientific">Deinococcus maricopensis (strain DSM 21211 / LMG 22137 / NRRL B-23946 / LB-34)</name>
    <dbReference type="NCBI Taxonomy" id="709986"/>
    <lineage>
        <taxon>Bacteria</taxon>
        <taxon>Thermotogati</taxon>
        <taxon>Deinococcota</taxon>
        <taxon>Deinococci</taxon>
        <taxon>Deinococcales</taxon>
        <taxon>Deinococcaceae</taxon>
        <taxon>Deinococcus</taxon>
    </lineage>
</organism>
<dbReference type="GO" id="GO:0006508">
    <property type="term" value="P:proteolysis"/>
    <property type="evidence" value="ECO:0007669"/>
    <property type="project" value="InterPro"/>
</dbReference>
<dbReference type="AlphaFoldDB" id="E8UAJ6"/>
<dbReference type="EMBL" id="CP002454">
    <property type="protein sequence ID" value="ADV68085.1"/>
    <property type="molecule type" value="Genomic_DNA"/>
</dbReference>